<sequence length="190" mass="20649">MTILSKSEYADSKGWSRAYVSKLAKQERLVLTPDGKVDVEATEALLTATADPSKSGVADRHQRERAQKGVHDLIAPAATASPPAANGDGYQKARAHREYYLARLAEDEFLKGRGALVEREAVDRAAFAIARTLRDLLLGLPAQVSGELVAITDTWAMERRLTEVLRRVLEDAEGLVQLDAELGEAAAEPN</sequence>
<dbReference type="RefSeq" id="WP_084336899.1">
    <property type="nucleotide sequence ID" value="NZ_FNFD01000002.1"/>
</dbReference>
<reference evidence="1 2" key="1">
    <citation type="submission" date="2016-10" db="EMBL/GenBank/DDBJ databases">
        <authorList>
            <person name="de Groot N.N."/>
        </authorList>
    </citation>
    <scope>NUCLEOTIDE SEQUENCE [LARGE SCALE GENOMIC DNA]</scope>
    <source>
        <strain evidence="1 2">JCM 21544</strain>
    </source>
</reference>
<accession>A0A1G8V4U0</accession>
<evidence type="ECO:0000313" key="1">
    <source>
        <dbReference type="EMBL" id="SDJ60857.1"/>
    </source>
</evidence>
<dbReference type="AlphaFoldDB" id="A0A1G8V4U0"/>
<keyword evidence="2" id="KW-1185">Reference proteome</keyword>
<dbReference type="STRING" id="137658.SAMN05216186_10292"/>
<evidence type="ECO:0000313" key="2">
    <source>
        <dbReference type="Proteomes" id="UP000198706"/>
    </source>
</evidence>
<dbReference type="Proteomes" id="UP000198706">
    <property type="component" value="Unassembled WGS sequence"/>
</dbReference>
<name>A0A1G8V4U0_9PSED</name>
<evidence type="ECO:0008006" key="3">
    <source>
        <dbReference type="Google" id="ProtNLM"/>
    </source>
</evidence>
<protein>
    <recommendedName>
        <fullName evidence="3">Terminase small subunit</fullName>
    </recommendedName>
</protein>
<proteinExistence type="predicted"/>
<dbReference type="EMBL" id="FNFD01000002">
    <property type="protein sequence ID" value="SDJ60857.1"/>
    <property type="molecule type" value="Genomic_DNA"/>
</dbReference>
<gene>
    <name evidence="1" type="ORF">SAMN05216186_10292</name>
</gene>
<organism evidence="1 2">
    <name type="scientific">Pseudomonas indica</name>
    <dbReference type="NCBI Taxonomy" id="137658"/>
    <lineage>
        <taxon>Bacteria</taxon>
        <taxon>Pseudomonadati</taxon>
        <taxon>Pseudomonadota</taxon>
        <taxon>Gammaproteobacteria</taxon>
        <taxon>Pseudomonadales</taxon>
        <taxon>Pseudomonadaceae</taxon>
        <taxon>Pseudomonas</taxon>
    </lineage>
</organism>